<evidence type="ECO:0000259" key="2">
    <source>
        <dbReference type="PROSITE" id="PS51462"/>
    </source>
</evidence>
<dbReference type="CDD" id="cd18873">
    <property type="entry name" value="NUDIX_NadM_like"/>
    <property type="match status" value="1"/>
</dbReference>
<dbReference type="PROSITE" id="PS00893">
    <property type="entry name" value="NUDIX_BOX"/>
    <property type="match status" value="1"/>
</dbReference>
<dbReference type="Proteomes" id="UP000053695">
    <property type="component" value="Unassembled WGS sequence"/>
</dbReference>
<feature type="domain" description="Nudix hydrolase" evidence="2">
    <location>
        <begin position="36"/>
        <end position="165"/>
    </location>
</feature>
<dbReference type="PATRIC" id="fig|1069083.5.peg.564"/>
<dbReference type="OrthoDB" id="40462at2157"/>
<dbReference type="PROSITE" id="PS51462">
    <property type="entry name" value="NUDIX"/>
    <property type="match status" value="1"/>
</dbReference>
<evidence type="ECO:0000256" key="1">
    <source>
        <dbReference type="ARBA" id="ARBA00022801"/>
    </source>
</evidence>
<dbReference type="PANTHER" id="PTHR43736">
    <property type="entry name" value="ADP-RIBOSE PYROPHOSPHATASE"/>
    <property type="match status" value="1"/>
</dbReference>
<organism evidence="3 4">
    <name type="scientific">Methanocaldococcus villosus KIN24-T80</name>
    <dbReference type="NCBI Taxonomy" id="1069083"/>
    <lineage>
        <taxon>Archaea</taxon>
        <taxon>Methanobacteriati</taxon>
        <taxon>Methanobacteriota</taxon>
        <taxon>Methanomada group</taxon>
        <taxon>Methanococci</taxon>
        <taxon>Methanococcales</taxon>
        <taxon>Methanocaldococcaceae</taxon>
        <taxon>Methanocaldococcus</taxon>
    </lineage>
</organism>
<accession>N6V282</accession>
<dbReference type="EMBL" id="APMM01000017">
    <property type="protein sequence ID" value="ENN96383.1"/>
    <property type="molecule type" value="Genomic_DNA"/>
</dbReference>
<dbReference type="InterPro" id="IPR020476">
    <property type="entry name" value="Nudix_hydrolase"/>
</dbReference>
<dbReference type="InterPro" id="IPR020084">
    <property type="entry name" value="NUDIX_hydrolase_CS"/>
</dbReference>
<keyword evidence="1 3" id="KW-0378">Hydrolase</keyword>
<sequence>MKCLSISGKLIALNLFGKRYCKKIIRKRDLKRYKLYTTPAIAVDGIVVKDNKILLIKRKNDPFKGYYALPGGFVECGETVENAIIREVREETGLEVEVKRLFGVYSSPNRDPRGHVISIVFILEIVGGKLKAGDDAKDVKFFELNNLPKLAFDHNNILEDFLSHKFL</sequence>
<comment type="caution">
    <text evidence="3">The sequence shown here is derived from an EMBL/GenBank/DDBJ whole genome shotgun (WGS) entry which is preliminary data.</text>
</comment>
<dbReference type="InterPro" id="IPR000086">
    <property type="entry name" value="NUDIX_hydrolase_dom"/>
</dbReference>
<dbReference type="RefSeq" id="WP_004590646.1">
    <property type="nucleotide sequence ID" value="NZ_APMM01000017.1"/>
</dbReference>
<evidence type="ECO:0000313" key="3">
    <source>
        <dbReference type="EMBL" id="ENN96383.1"/>
    </source>
</evidence>
<dbReference type="InterPro" id="IPR015797">
    <property type="entry name" value="NUDIX_hydrolase-like_dom_sf"/>
</dbReference>
<reference evidence="3 4" key="1">
    <citation type="journal article" date="2013" name="Genome Announc.">
        <title>Draft Genome Sequence of a Highly Flagellated, Fast-Swimming Archaeon, Methanocaldococcus villosus Strain KIN24-T80 (DSM 22612).</title>
        <authorList>
            <person name="Thennarasu S."/>
            <person name="Polireddy D."/>
            <person name="Antony A."/>
            <person name="Yada M.R."/>
            <person name="Algarawi S."/>
            <person name="Sivakumar N."/>
        </authorList>
    </citation>
    <scope>NUCLEOTIDE SEQUENCE [LARGE SCALE GENOMIC DNA]</scope>
    <source>
        <strain evidence="3 4">KIN24-T80</strain>
    </source>
</reference>
<protein>
    <submittedName>
        <fullName evidence="3">NUDIX hydrolase</fullName>
    </submittedName>
</protein>
<evidence type="ECO:0000313" key="4">
    <source>
        <dbReference type="Proteomes" id="UP000053695"/>
    </source>
</evidence>
<keyword evidence="4" id="KW-1185">Reference proteome</keyword>
<dbReference type="SUPFAM" id="SSF55811">
    <property type="entry name" value="Nudix"/>
    <property type="match status" value="1"/>
</dbReference>
<dbReference type="Gene3D" id="3.90.79.10">
    <property type="entry name" value="Nucleoside Triphosphate Pyrophosphohydrolase"/>
    <property type="match status" value="1"/>
</dbReference>
<dbReference type="Pfam" id="PF00293">
    <property type="entry name" value="NUDIX"/>
    <property type="match status" value="1"/>
</dbReference>
<gene>
    <name evidence="3" type="ORF">J422_02874</name>
</gene>
<dbReference type="STRING" id="1069083.GCA_000371805_00124"/>
<name>N6V282_9EURY</name>
<proteinExistence type="predicted"/>
<dbReference type="PANTHER" id="PTHR43736:SF1">
    <property type="entry name" value="DIHYDRONEOPTERIN TRIPHOSPHATE DIPHOSPHATASE"/>
    <property type="match status" value="1"/>
</dbReference>
<dbReference type="AlphaFoldDB" id="N6V282"/>
<dbReference type="GO" id="GO:0016787">
    <property type="term" value="F:hydrolase activity"/>
    <property type="evidence" value="ECO:0007669"/>
    <property type="project" value="UniProtKB-KW"/>
</dbReference>
<dbReference type="PRINTS" id="PR00502">
    <property type="entry name" value="NUDIXFAMILY"/>
</dbReference>